<gene>
    <name evidence="2" type="ORF">GS601_17270</name>
</gene>
<feature type="transmembrane region" description="Helical" evidence="1">
    <location>
        <begin position="7"/>
        <end position="29"/>
    </location>
</feature>
<keyword evidence="1" id="KW-1133">Transmembrane helix</keyword>
<protein>
    <submittedName>
        <fullName evidence="2">Cyanoexosortase A system-associated protein</fullName>
    </submittedName>
</protein>
<dbReference type="NCBIfam" id="TIGR04153">
    <property type="entry name" value="cyanosortA_assc"/>
    <property type="match status" value="1"/>
</dbReference>
<dbReference type="AlphaFoldDB" id="A0A8J7Z3E8"/>
<dbReference type="RefSeq" id="WP_162424543.1">
    <property type="nucleotide sequence ID" value="NZ_WVIE01000023.1"/>
</dbReference>
<organism evidence="2 3">
    <name type="scientific">Myxacorys almedinensis A</name>
    <dbReference type="NCBI Taxonomy" id="2690445"/>
    <lineage>
        <taxon>Bacteria</taxon>
        <taxon>Bacillati</taxon>
        <taxon>Cyanobacteriota</taxon>
        <taxon>Cyanophyceae</taxon>
        <taxon>Leptolyngbyales</taxon>
        <taxon>Leptolyngbyaceae</taxon>
        <taxon>Myxacorys</taxon>
        <taxon>Myxacorys almedinensis</taxon>
    </lineage>
</organism>
<comment type="caution">
    <text evidence="2">The sequence shown here is derived from an EMBL/GenBank/DDBJ whole genome shotgun (WGS) entry which is preliminary data.</text>
</comment>
<dbReference type="InterPro" id="IPR026411">
    <property type="entry name" value="Cyanosort_A_assoc"/>
</dbReference>
<reference evidence="2" key="1">
    <citation type="submission" date="2019-12" db="EMBL/GenBank/DDBJ databases">
        <title>High-Quality draft genome sequences of three cyanobacteria isolated from the limestone walls of the Old Cathedral of Coimbra.</title>
        <authorList>
            <person name="Tiago I."/>
            <person name="Soares F."/>
            <person name="Portugal A."/>
        </authorList>
    </citation>
    <scope>NUCLEOTIDE SEQUENCE</scope>
    <source>
        <strain evidence="2">A</strain>
    </source>
</reference>
<dbReference type="Proteomes" id="UP000646053">
    <property type="component" value="Unassembled WGS sequence"/>
</dbReference>
<dbReference type="EMBL" id="WVIE01000023">
    <property type="protein sequence ID" value="NDJ19014.1"/>
    <property type="molecule type" value="Genomic_DNA"/>
</dbReference>
<keyword evidence="1" id="KW-0812">Transmembrane</keyword>
<evidence type="ECO:0000313" key="2">
    <source>
        <dbReference type="EMBL" id="NDJ19014.1"/>
    </source>
</evidence>
<proteinExistence type="predicted"/>
<evidence type="ECO:0000256" key="1">
    <source>
        <dbReference type="SAM" id="Phobius"/>
    </source>
</evidence>
<name>A0A8J7Z3E8_9CYAN</name>
<sequence length="225" mass="26170">MKQWESIRGYLLVATLLGSVTVLGKLIFFPQTSSPDFPKFTFPTTIPLREWQFVQSYAMTLHQETAPAFVTSVDAQTLSGRHYQYLHNEIPLAVEMRYFVDTYLHVPAILEDSTLASRKPDYTVVEVPTGEYAVVKEFGKVHRSACITQYGGTSVSDRMLRQRQNTLPVLSRRFFPWFLGQAPLRDLRCLWVKMAIDARVAIDQPRLMDHAWLDWVQWWQKHYPD</sequence>
<accession>A0A8J7Z3E8</accession>
<keyword evidence="1" id="KW-0472">Membrane</keyword>
<keyword evidence="3" id="KW-1185">Reference proteome</keyword>
<evidence type="ECO:0000313" key="3">
    <source>
        <dbReference type="Proteomes" id="UP000646053"/>
    </source>
</evidence>